<dbReference type="SUPFAM" id="SSF46785">
    <property type="entry name" value="Winged helix' DNA-binding domain"/>
    <property type="match status" value="1"/>
</dbReference>
<dbReference type="PANTHER" id="PTHR37318">
    <property type="entry name" value="BSL7504 PROTEIN"/>
    <property type="match status" value="1"/>
</dbReference>
<evidence type="ECO:0000313" key="3">
    <source>
        <dbReference type="Proteomes" id="UP000182690"/>
    </source>
</evidence>
<dbReference type="InterPro" id="IPR036390">
    <property type="entry name" value="WH_DNA-bd_sf"/>
</dbReference>
<dbReference type="AlphaFoldDB" id="A0A1H0Y452"/>
<evidence type="ECO:0000259" key="1">
    <source>
        <dbReference type="Pfam" id="PF13601"/>
    </source>
</evidence>
<dbReference type="Pfam" id="PF13601">
    <property type="entry name" value="HTH_34"/>
    <property type="match status" value="1"/>
</dbReference>
<dbReference type="STRING" id="1079994.SAMN04488565_0502"/>
<accession>A0A1H0Y452</accession>
<dbReference type="EMBL" id="FNKB01000001">
    <property type="protein sequence ID" value="SDQ09922.1"/>
    <property type="molecule type" value="Genomic_DNA"/>
</dbReference>
<gene>
    <name evidence="2" type="ORF">SAMN04488565_0502</name>
</gene>
<proteinExistence type="predicted"/>
<dbReference type="InterPro" id="IPR036388">
    <property type="entry name" value="WH-like_DNA-bd_sf"/>
</dbReference>
<dbReference type="GO" id="GO:0003677">
    <property type="term" value="F:DNA binding"/>
    <property type="evidence" value="ECO:0007669"/>
    <property type="project" value="UniProtKB-KW"/>
</dbReference>
<evidence type="ECO:0000313" key="2">
    <source>
        <dbReference type="EMBL" id="SDQ09922.1"/>
    </source>
</evidence>
<keyword evidence="2" id="KW-0238">DNA-binding</keyword>
<dbReference type="RefSeq" id="WP_029608150.1">
    <property type="nucleotide sequence ID" value="NZ_FNKB01000001.1"/>
</dbReference>
<dbReference type="OrthoDB" id="4952043at2"/>
<dbReference type="InterPro" id="IPR027395">
    <property type="entry name" value="WH_DNA-bd_dom"/>
</dbReference>
<dbReference type="eggNOG" id="COG0640">
    <property type="taxonomic scope" value="Bacteria"/>
</dbReference>
<dbReference type="PANTHER" id="PTHR37318:SF1">
    <property type="entry name" value="BSL7504 PROTEIN"/>
    <property type="match status" value="1"/>
</dbReference>
<dbReference type="Proteomes" id="UP000182690">
    <property type="component" value="Unassembled WGS sequence"/>
</dbReference>
<sequence length="108" mass="11782">MRDPVQPAFNDVIHSPVRLRICALMRRTDELEFAVIRDTLKLSDAHLSKNLKVLGDAGLATVRKVSSSSRADARRLTWVALTADGKRALEGHLAALAHIADGTPETLT</sequence>
<name>A0A1H0Y452_9MICO</name>
<protein>
    <submittedName>
        <fullName evidence="2">Winged helix DNA-binding domain-containing protein</fullName>
    </submittedName>
</protein>
<organism evidence="2 3">
    <name type="scientific">Leucobacter chromiiresistens</name>
    <dbReference type="NCBI Taxonomy" id="1079994"/>
    <lineage>
        <taxon>Bacteria</taxon>
        <taxon>Bacillati</taxon>
        <taxon>Actinomycetota</taxon>
        <taxon>Actinomycetes</taxon>
        <taxon>Micrococcales</taxon>
        <taxon>Microbacteriaceae</taxon>
        <taxon>Leucobacter</taxon>
    </lineage>
</organism>
<feature type="domain" description="Winged helix DNA-binding" evidence="1">
    <location>
        <begin position="17"/>
        <end position="99"/>
    </location>
</feature>
<reference evidence="2 3" key="1">
    <citation type="submission" date="2016-10" db="EMBL/GenBank/DDBJ databases">
        <authorList>
            <person name="de Groot N.N."/>
        </authorList>
    </citation>
    <scope>NUCLEOTIDE SEQUENCE [LARGE SCALE GENOMIC DNA]</scope>
    <source>
        <strain evidence="2 3">DSM 22788</strain>
    </source>
</reference>
<dbReference type="Gene3D" id="1.10.10.10">
    <property type="entry name" value="Winged helix-like DNA-binding domain superfamily/Winged helix DNA-binding domain"/>
    <property type="match status" value="1"/>
</dbReference>